<accession>A0ABS5DJR5</accession>
<keyword evidence="3" id="KW-1185">Reference proteome</keyword>
<keyword evidence="1" id="KW-0812">Transmembrane</keyword>
<reference evidence="2 3" key="1">
    <citation type="submission" date="2021-04" db="EMBL/GenBank/DDBJ databases">
        <title>Whole-genome sequencing of Saccharopolyspora endophytica KCTC 19397.</title>
        <authorList>
            <person name="Ay H."/>
            <person name="Saygin H."/>
            <person name="Sahin N."/>
        </authorList>
    </citation>
    <scope>NUCLEOTIDE SEQUENCE [LARGE SCALE GENOMIC DNA]</scope>
    <source>
        <strain evidence="2 3">KCTC 19397</strain>
    </source>
</reference>
<keyword evidence="1" id="KW-0472">Membrane</keyword>
<evidence type="ECO:0000256" key="1">
    <source>
        <dbReference type="SAM" id="Phobius"/>
    </source>
</evidence>
<feature type="transmembrane region" description="Helical" evidence="1">
    <location>
        <begin position="30"/>
        <end position="50"/>
    </location>
</feature>
<dbReference type="EMBL" id="JAGPXE010000009">
    <property type="protein sequence ID" value="MBQ0926528.1"/>
    <property type="molecule type" value="Genomic_DNA"/>
</dbReference>
<evidence type="ECO:0000313" key="2">
    <source>
        <dbReference type="EMBL" id="MBQ0926528.1"/>
    </source>
</evidence>
<sequence>MPRISVREYIRNGTKVRAHTRGGPRRRTSAVVAVALGGSIALGGGGTAAFEGISTPKPRPRTAQSAKSPVEVELRAVARWRSRGYQVEVQERSQLGACDDTSYGDVKRFFAAHPCRTLHRFMAELSKPRSGSVVVAVSTVDMPGIDSAKEFKRLVDRHGTGNVLELPKEFRKYRKVEFTGHRYDSWRDDNLVTNIQVEPVAGSKLGLFTITEILSLASS</sequence>
<keyword evidence="1" id="KW-1133">Transmembrane helix</keyword>
<proteinExistence type="predicted"/>
<name>A0ABS5DJR5_9PSEU</name>
<comment type="caution">
    <text evidence="2">The sequence shown here is derived from an EMBL/GenBank/DDBJ whole genome shotgun (WGS) entry which is preliminary data.</text>
</comment>
<evidence type="ECO:0000313" key="3">
    <source>
        <dbReference type="Proteomes" id="UP000674084"/>
    </source>
</evidence>
<organism evidence="2 3">
    <name type="scientific">Saccharopolyspora endophytica</name>
    <dbReference type="NCBI Taxonomy" id="543886"/>
    <lineage>
        <taxon>Bacteria</taxon>
        <taxon>Bacillati</taxon>
        <taxon>Actinomycetota</taxon>
        <taxon>Actinomycetes</taxon>
        <taxon>Pseudonocardiales</taxon>
        <taxon>Pseudonocardiaceae</taxon>
        <taxon>Saccharopolyspora</taxon>
    </lineage>
</organism>
<protein>
    <submittedName>
        <fullName evidence="2">Uncharacterized protein</fullName>
    </submittedName>
</protein>
<dbReference type="Proteomes" id="UP000674084">
    <property type="component" value="Unassembled WGS sequence"/>
</dbReference>
<gene>
    <name evidence="2" type="ORF">KBO27_21485</name>
</gene>
<dbReference type="RefSeq" id="WP_210971670.1">
    <property type="nucleotide sequence ID" value="NZ_JAGPXE010000009.1"/>
</dbReference>